<evidence type="ECO:0008006" key="3">
    <source>
        <dbReference type="Google" id="ProtNLM"/>
    </source>
</evidence>
<keyword evidence="2" id="KW-1185">Reference proteome</keyword>
<protein>
    <recommendedName>
        <fullName evidence="3">Protein kinase domain-containing protein</fullName>
    </recommendedName>
</protein>
<proteinExistence type="predicted"/>
<dbReference type="RefSeq" id="XP_022507423.1">
    <property type="nucleotide sequence ID" value="XM_022660273.1"/>
</dbReference>
<name>A0A177EVN8_9EURO</name>
<dbReference type="OrthoDB" id="4224127at2759"/>
<gene>
    <name evidence="1" type="ORF">AYO21_10352</name>
</gene>
<dbReference type="EMBL" id="LVKK01000117">
    <property type="protein sequence ID" value="OAG35471.1"/>
    <property type="molecule type" value="Genomic_DNA"/>
</dbReference>
<evidence type="ECO:0000313" key="2">
    <source>
        <dbReference type="Proteomes" id="UP000077002"/>
    </source>
</evidence>
<dbReference type="AlphaFoldDB" id="A0A177EVN8"/>
<sequence>MSTVRFFDSIPHIVRYGMHDDKEPKSQTLFYRNGVCFRVHVSGEDVAGTPFAEKWLELIKKKDVHDDEPKGWIRRWESLCDCVITPCLPLLETLAPSSHKWTTLHDYLQTPTYELKLIADEQAAHVVPEVTEGPKDRPSYEHNLIKFSEFSSFPEDAPRYPAEDLVVLGQEKNWRCPPHKVRVPGGDVVYFRPCNQPVRQARTGQITNSSVDIINAYSRLHNAESTQSGEEASQGAAKRINIPRLQGIVVSHALSSPGEITTPPPQEEGLAKLSEEKEPLCAGILLNYVSGAKTLAEVMKMSSNEDHPFSLSSHAEKWRGQIATAVEHLHAHHITKGGRSDDPNPWFFINQHTVHLANVDWDNISFGHTEGAGLEDADAWLVLEGGCTVHPTTELEEETEVEKFKQQQAMDWEAVEKVFQG</sequence>
<accession>A0A177EVN8</accession>
<dbReference type="Proteomes" id="UP000077002">
    <property type="component" value="Unassembled WGS sequence"/>
</dbReference>
<comment type="caution">
    <text evidence="1">The sequence shown here is derived from an EMBL/GenBank/DDBJ whole genome shotgun (WGS) entry which is preliminary data.</text>
</comment>
<organism evidence="1 2">
    <name type="scientific">Fonsecaea monophora</name>
    <dbReference type="NCBI Taxonomy" id="254056"/>
    <lineage>
        <taxon>Eukaryota</taxon>
        <taxon>Fungi</taxon>
        <taxon>Dikarya</taxon>
        <taxon>Ascomycota</taxon>
        <taxon>Pezizomycotina</taxon>
        <taxon>Eurotiomycetes</taxon>
        <taxon>Chaetothyriomycetidae</taxon>
        <taxon>Chaetothyriales</taxon>
        <taxon>Herpotrichiellaceae</taxon>
        <taxon>Fonsecaea</taxon>
    </lineage>
</organism>
<reference evidence="1 2" key="1">
    <citation type="submission" date="2016-03" db="EMBL/GenBank/DDBJ databases">
        <title>Draft genome sequence of the Fonsecaea monophora CBS 269.37.</title>
        <authorList>
            <person name="Bombassaro A."/>
            <person name="Vinicius W.A."/>
            <person name="De Hoog S."/>
            <person name="Sun J."/>
            <person name="Souza E.M."/>
            <person name="Raittz R.T."/>
            <person name="Costa F."/>
            <person name="Leao A.C."/>
            <person name="Tadra-Sfeir M.Z."/>
            <person name="Baura V."/>
            <person name="Balsanelli E."/>
            <person name="Pedrosa F.O."/>
            <person name="Moreno L.F."/>
            <person name="Steffens M.B."/>
            <person name="Xi L."/>
            <person name="Bocca A.L."/>
            <person name="Felipe M.S."/>
            <person name="Teixeira M."/>
            <person name="Telles Filho F.Q."/>
            <person name="Azevedo C.M."/>
            <person name="Gomes R."/>
            <person name="Vicente V.A."/>
        </authorList>
    </citation>
    <scope>NUCLEOTIDE SEQUENCE [LARGE SCALE GENOMIC DNA]</scope>
    <source>
        <strain evidence="1 2">CBS 269.37</strain>
    </source>
</reference>
<evidence type="ECO:0000313" key="1">
    <source>
        <dbReference type="EMBL" id="OAG35471.1"/>
    </source>
</evidence>
<dbReference type="GeneID" id="34605474"/>